<dbReference type="RefSeq" id="XP_006821524.1">
    <property type="nucleotide sequence ID" value="XM_006821461.1"/>
</dbReference>
<dbReference type="Proteomes" id="UP000694865">
    <property type="component" value="Unplaced"/>
</dbReference>
<dbReference type="Gene3D" id="1.10.238.10">
    <property type="entry name" value="EF-hand"/>
    <property type="match status" value="1"/>
</dbReference>
<evidence type="ECO:0000256" key="8">
    <source>
        <dbReference type="ARBA" id="ARBA00023136"/>
    </source>
</evidence>
<evidence type="ECO:0000256" key="5">
    <source>
        <dbReference type="ARBA" id="ARBA00022837"/>
    </source>
</evidence>
<dbReference type="PANTHER" id="PTHR12294">
    <property type="entry name" value="EF HAND DOMAIN FAMILY A1,A2-RELATED"/>
    <property type="match status" value="1"/>
</dbReference>
<dbReference type="GeneID" id="102806791"/>
<evidence type="ECO:0000256" key="2">
    <source>
        <dbReference type="ARBA" id="ARBA00004569"/>
    </source>
</evidence>
<feature type="domain" description="EF-hand" evidence="9">
    <location>
        <begin position="28"/>
        <end position="63"/>
    </location>
</feature>
<dbReference type="SMART" id="SM00054">
    <property type="entry name" value="EFh"/>
    <property type="match status" value="1"/>
</dbReference>
<name>A0ABM0MND3_SACKO</name>
<evidence type="ECO:0000256" key="6">
    <source>
        <dbReference type="ARBA" id="ARBA00022946"/>
    </source>
</evidence>
<keyword evidence="3" id="KW-0677">Repeat</keyword>
<dbReference type="InterPro" id="IPR018247">
    <property type="entry name" value="EF_Hand_1_Ca_BS"/>
</dbReference>
<evidence type="ECO:0000256" key="3">
    <source>
        <dbReference type="ARBA" id="ARBA00022737"/>
    </source>
</evidence>
<dbReference type="SUPFAM" id="SSF47473">
    <property type="entry name" value="EF-hand"/>
    <property type="match status" value="1"/>
</dbReference>
<dbReference type="InterPro" id="IPR039800">
    <property type="entry name" value="MICU1/2/3"/>
</dbReference>
<dbReference type="Pfam" id="PF13499">
    <property type="entry name" value="EF-hand_7"/>
    <property type="match status" value="1"/>
</dbReference>
<evidence type="ECO:0000313" key="10">
    <source>
        <dbReference type="Proteomes" id="UP000694865"/>
    </source>
</evidence>
<evidence type="ECO:0000313" key="11">
    <source>
        <dbReference type="RefSeq" id="XP_006821524.1"/>
    </source>
</evidence>
<dbReference type="PANTHER" id="PTHR12294:SF13">
    <property type="entry name" value="MITOCHONDRIAL CALCIUM UPTAKE 3, ISOFORM D"/>
    <property type="match status" value="1"/>
</dbReference>
<keyword evidence="6" id="KW-0809">Transit peptide</keyword>
<organism evidence="10 11">
    <name type="scientific">Saccoglossus kowalevskii</name>
    <name type="common">Acorn worm</name>
    <dbReference type="NCBI Taxonomy" id="10224"/>
    <lineage>
        <taxon>Eukaryota</taxon>
        <taxon>Metazoa</taxon>
        <taxon>Hemichordata</taxon>
        <taxon>Enteropneusta</taxon>
        <taxon>Harrimaniidae</taxon>
        <taxon>Saccoglossus</taxon>
    </lineage>
</organism>
<dbReference type="InterPro" id="IPR011992">
    <property type="entry name" value="EF-hand-dom_pair"/>
</dbReference>
<evidence type="ECO:0000256" key="1">
    <source>
        <dbReference type="ARBA" id="ARBA00004273"/>
    </source>
</evidence>
<keyword evidence="8" id="KW-0472">Membrane</keyword>
<reference evidence="11" key="1">
    <citation type="submission" date="2025-08" db="UniProtKB">
        <authorList>
            <consortium name="RefSeq"/>
        </authorList>
    </citation>
    <scope>IDENTIFICATION</scope>
    <source>
        <tissue evidence="11">Testes</tissue>
    </source>
</reference>
<protein>
    <submittedName>
        <fullName evidence="11">Calcium uptake protein 3, mitochondrial-like</fullName>
    </submittedName>
</protein>
<dbReference type="PROSITE" id="PS50222">
    <property type="entry name" value="EF_HAND_2"/>
    <property type="match status" value="1"/>
</dbReference>
<keyword evidence="10" id="KW-1185">Reference proteome</keyword>
<sequence length="90" mass="10432">MRMYTIANQPISQSEFQRAVKISTGHDIAPHVVNTVFQIFDKDGDGKLSYKEFIGVMKDRVNRGFRYHLMKYEGWEGFKSCVKHEMKASA</sequence>
<comment type="subcellular location">
    <subcellularLocation>
        <location evidence="1">Mitochondrion inner membrane</location>
    </subcellularLocation>
    <subcellularLocation>
        <location evidence="2">Mitochondrion intermembrane space</location>
    </subcellularLocation>
</comment>
<gene>
    <name evidence="11" type="primary">LOC102806791</name>
</gene>
<evidence type="ECO:0000256" key="4">
    <source>
        <dbReference type="ARBA" id="ARBA00022792"/>
    </source>
</evidence>
<accession>A0ABM0MND3</accession>
<dbReference type="InterPro" id="IPR002048">
    <property type="entry name" value="EF_hand_dom"/>
</dbReference>
<proteinExistence type="predicted"/>
<keyword evidence="5" id="KW-0106">Calcium</keyword>
<dbReference type="PROSITE" id="PS00018">
    <property type="entry name" value="EF_HAND_1"/>
    <property type="match status" value="1"/>
</dbReference>
<keyword evidence="7" id="KW-0496">Mitochondrion</keyword>
<evidence type="ECO:0000256" key="7">
    <source>
        <dbReference type="ARBA" id="ARBA00023128"/>
    </source>
</evidence>
<keyword evidence="4" id="KW-0999">Mitochondrion inner membrane</keyword>
<evidence type="ECO:0000259" key="9">
    <source>
        <dbReference type="PROSITE" id="PS50222"/>
    </source>
</evidence>